<comment type="caution">
    <text evidence="1">The sequence shown here is derived from an EMBL/GenBank/DDBJ whole genome shotgun (WGS) entry which is preliminary data.</text>
</comment>
<organism evidence="1 2">
    <name type="scientific">Helicostylum pulchrum</name>
    <dbReference type="NCBI Taxonomy" id="562976"/>
    <lineage>
        <taxon>Eukaryota</taxon>
        <taxon>Fungi</taxon>
        <taxon>Fungi incertae sedis</taxon>
        <taxon>Mucoromycota</taxon>
        <taxon>Mucoromycotina</taxon>
        <taxon>Mucoromycetes</taxon>
        <taxon>Mucorales</taxon>
        <taxon>Mucorineae</taxon>
        <taxon>Mucoraceae</taxon>
        <taxon>Helicostylum</taxon>
    </lineage>
</organism>
<evidence type="ECO:0000313" key="1">
    <source>
        <dbReference type="EMBL" id="GAA5802588.1"/>
    </source>
</evidence>
<reference evidence="1 2" key="1">
    <citation type="submission" date="2024-04" db="EMBL/GenBank/DDBJ databases">
        <title>genome sequences of Mucor flavus KT1a and Helicostylum pulchrum KT1b strains isolation_sourced from the surface of a dry-aged beef.</title>
        <authorList>
            <person name="Toyotome T."/>
            <person name="Hosono M."/>
            <person name="Torimaru M."/>
            <person name="Fukuda K."/>
            <person name="Mikami N."/>
        </authorList>
    </citation>
    <scope>NUCLEOTIDE SEQUENCE [LARGE SCALE GENOMIC DNA]</scope>
    <source>
        <strain evidence="1 2">KT1b</strain>
    </source>
</reference>
<dbReference type="Proteomes" id="UP001476247">
    <property type="component" value="Unassembled WGS sequence"/>
</dbReference>
<evidence type="ECO:0000313" key="2">
    <source>
        <dbReference type="Proteomes" id="UP001476247"/>
    </source>
</evidence>
<proteinExistence type="predicted"/>
<dbReference type="EMBL" id="BAABUJ010000023">
    <property type="protein sequence ID" value="GAA5802588.1"/>
    <property type="molecule type" value="Genomic_DNA"/>
</dbReference>
<name>A0ABP9Y6I7_9FUNG</name>
<gene>
    <name evidence="1" type="ORF">HPULCUR_008058</name>
</gene>
<accession>A0ABP9Y6I7</accession>
<protein>
    <submittedName>
        <fullName evidence="1">Uncharacterized protein</fullName>
    </submittedName>
</protein>
<sequence length="96" mass="11112">MILTVRKHRFWPRSMPITDIADQVEEEYGSHYTMKNDSISYNIFVCAYRDQKIKAFVSSCSTTRLIGQRSFLGSEGEIVTIARPEVAEEYKNLKSK</sequence>
<keyword evidence="2" id="KW-1185">Reference proteome</keyword>